<evidence type="ECO:0000313" key="10">
    <source>
        <dbReference type="Proteomes" id="UP000749293"/>
    </source>
</evidence>
<feature type="compositionally biased region" description="Polar residues" evidence="6">
    <location>
        <begin position="85"/>
        <end position="105"/>
    </location>
</feature>
<feature type="transmembrane region" description="Helical" evidence="7">
    <location>
        <begin position="486"/>
        <end position="504"/>
    </location>
</feature>
<evidence type="ECO:0000256" key="2">
    <source>
        <dbReference type="ARBA" id="ARBA00023015"/>
    </source>
</evidence>
<evidence type="ECO:0000256" key="1">
    <source>
        <dbReference type="ARBA" id="ARBA00022833"/>
    </source>
</evidence>
<keyword evidence="3" id="KW-0238">DNA-binding</keyword>
<keyword evidence="1" id="KW-0862">Zinc</keyword>
<evidence type="ECO:0000256" key="3">
    <source>
        <dbReference type="ARBA" id="ARBA00023125"/>
    </source>
</evidence>
<gene>
    <name evidence="9" type="ORF">GMORB2_3620</name>
</gene>
<evidence type="ECO:0000256" key="4">
    <source>
        <dbReference type="ARBA" id="ARBA00023163"/>
    </source>
</evidence>
<evidence type="ECO:0000256" key="5">
    <source>
        <dbReference type="ARBA" id="ARBA00023242"/>
    </source>
</evidence>
<dbReference type="GO" id="GO:0008270">
    <property type="term" value="F:zinc ion binding"/>
    <property type="evidence" value="ECO:0007669"/>
    <property type="project" value="InterPro"/>
</dbReference>
<keyword evidence="4" id="KW-0804">Transcription</keyword>
<dbReference type="RefSeq" id="XP_035318584.1">
    <property type="nucleotide sequence ID" value="XM_035465596.1"/>
</dbReference>
<sequence length="643" mass="72517">MYDSDVNEVETTEFTAIHARVRTCGRCTEYGYYCGYQRQAKKRGRVALKDRKEATSSSDASPSAGNDPPSPADSSRHAQLPQARPLSQSRAPETSCTTPQPQQHLFSAYPPTPSVNYDPPGRINRQPSPSSPSASGCRYPCLEPLLPYTSRDIPISVVCDLFENYLLDPGASLFRFSSPYILTRVFRMRSLLGPKPRPTSPALLATVLWCCAQTADISVLLVPGARAKLTNTLYEMATYLISARDPDRWRRTHGGIQPEHDGEPGHILPNHEPNVDDVLTFILLCIGVSAGDFKSDCHKWWSKAQRLTLSMGLNRLDNPDNNTILPQSRTEVETQEEKRRVFWLLYSLDRHLALSCNPPLPESIWEALDEVDVLPPRVMGPPVMITGTGIFEYFLPLMVVLGDIIEVHHGQYHPRLGEMDKRYAEGVIYDLIAGCKASLESLAREVNQQPREQLQTHSSMRISTLVSSNDESHQEQQRQDNHVHNVSLVIAYSSFILHVLHVLFHGQWDAISMLDNEDDWITTPRFAQCAYHAIEASEAVAEILHLDPELTFMPYLFGIYLLHGSFILLLFADRMPQLGQNQSVEQACETIIRAHERNFRRVLRSTLYNVRGGSPNSLEEHRLARRQVLSLYRWNRGASGLGI</sequence>
<keyword evidence="2" id="KW-0805">Transcription regulation</keyword>
<evidence type="ECO:0000256" key="6">
    <source>
        <dbReference type="SAM" id="MobiDB-lite"/>
    </source>
</evidence>
<dbReference type="GeneID" id="55969848"/>
<organism evidence="9 10">
    <name type="scientific">Geosmithia morbida</name>
    <dbReference type="NCBI Taxonomy" id="1094350"/>
    <lineage>
        <taxon>Eukaryota</taxon>
        <taxon>Fungi</taxon>
        <taxon>Dikarya</taxon>
        <taxon>Ascomycota</taxon>
        <taxon>Pezizomycotina</taxon>
        <taxon>Sordariomycetes</taxon>
        <taxon>Hypocreomycetidae</taxon>
        <taxon>Hypocreales</taxon>
        <taxon>Bionectriaceae</taxon>
        <taxon>Geosmithia</taxon>
    </lineage>
</organism>
<keyword evidence="5" id="KW-0539">Nucleus</keyword>
<keyword evidence="7" id="KW-0812">Transmembrane</keyword>
<dbReference type="OrthoDB" id="5365785at2759"/>
<dbReference type="PANTHER" id="PTHR47663">
    <property type="entry name" value="XYLANOLYTIC TRANSCRIPTIONAL ACTIVATOR XLNR-RELATED"/>
    <property type="match status" value="1"/>
</dbReference>
<name>A0A9P4YQG4_9HYPO</name>
<keyword evidence="7" id="KW-0472">Membrane</keyword>
<proteinExistence type="predicted"/>
<dbReference type="PANTHER" id="PTHR47663:SF1">
    <property type="entry name" value="XYLANOLYTIC TRANSCRIPTIONAL ACTIVATOR XLNR-RELATED"/>
    <property type="match status" value="1"/>
</dbReference>
<dbReference type="GO" id="GO:0003677">
    <property type="term" value="F:DNA binding"/>
    <property type="evidence" value="ECO:0007669"/>
    <property type="project" value="UniProtKB-KW"/>
</dbReference>
<feature type="region of interest" description="Disordered" evidence="6">
    <location>
        <begin position="43"/>
        <end position="136"/>
    </location>
</feature>
<evidence type="ECO:0000313" key="9">
    <source>
        <dbReference type="EMBL" id="KAF4119932.1"/>
    </source>
</evidence>
<dbReference type="AlphaFoldDB" id="A0A9P4YQG4"/>
<feature type="compositionally biased region" description="Polar residues" evidence="6">
    <location>
        <begin position="125"/>
        <end position="134"/>
    </location>
</feature>
<protein>
    <submittedName>
        <fullName evidence="9">Transcriptional activator xlnR</fullName>
    </submittedName>
</protein>
<reference evidence="9" key="1">
    <citation type="submission" date="2020-03" db="EMBL/GenBank/DDBJ databases">
        <title>Site-based positive gene gene selection in Geosmithia morbida across the United States reveals a broad range of putative effectors and factors for local host and environmental adapation.</title>
        <authorList>
            <person name="Onufrak A."/>
            <person name="Murdoch R.W."/>
            <person name="Gazis R."/>
            <person name="Huff M."/>
            <person name="Staton M."/>
            <person name="Klingeman W."/>
            <person name="Hadziabdic D."/>
        </authorList>
    </citation>
    <scope>NUCLEOTIDE SEQUENCE</scope>
    <source>
        <strain evidence="9">1262</strain>
    </source>
</reference>
<feature type="compositionally biased region" description="Polar residues" evidence="6">
    <location>
        <begin position="55"/>
        <end position="64"/>
    </location>
</feature>
<accession>A0A9P4YQG4</accession>
<evidence type="ECO:0000256" key="7">
    <source>
        <dbReference type="SAM" id="Phobius"/>
    </source>
</evidence>
<dbReference type="CDD" id="cd12148">
    <property type="entry name" value="fungal_TF_MHR"/>
    <property type="match status" value="1"/>
</dbReference>
<dbReference type="EMBL" id="JAANYQ010000020">
    <property type="protein sequence ID" value="KAF4119932.1"/>
    <property type="molecule type" value="Genomic_DNA"/>
</dbReference>
<dbReference type="Proteomes" id="UP000749293">
    <property type="component" value="Unassembled WGS sequence"/>
</dbReference>
<feature type="domain" description="Xylanolytic transcriptional activator regulatory" evidence="8">
    <location>
        <begin position="297"/>
        <end position="382"/>
    </location>
</feature>
<evidence type="ECO:0000259" key="8">
    <source>
        <dbReference type="SMART" id="SM00906"/>
    </source>
</evidence>
<dbReference type="SMART" id="SM00906">
    <property type="entry name" value="Fungal_trans"/>
    <property type="match status" value="1"/>
</dbReference>
<dbReference type="InterPro" id="IPR007219">
    <property type="entry name" value="XnlR_reg_dom"/>
</dbReference>
<dbReference type="InterPro" id="IPR051439">
    <property type="entry name" value="XlnR/Xlr1"/>
</dbReference>
<comment type="caution">
    <text evidence="9">The sequence shown here is derived from an EMBL/GenBank/DDBJ whole genome shotgun (WGS) entry which is preliminary data.</text>
</comment>
<feature type="transmembrane region" description="Helical" evidence="7">
    <location>
        <begin position="552"/>
        <end position="572"/>
    </location>
</feature>
<dbReference type="GO" id="GO:0006351">
    <property type="term" value="P:DNA-templated transcription"/>
    <property type="evidence" value="ECO:0007669"/>
    <property type="project" value="InterPro"/>
</dbReference>
<keyword evidence="10" id="KW-1185">Reference proteome</keyword>
<keyword evidence="7" id="KW-1133">Transmembrane helix</keyword>